<feature type="transmembrane region" description="Helical" evidence="8">
    <location>
        <begin position="91"/>
        <end position="110"/>
    </location>
</feature>
<gene>
    <name evidence="10" type="ORF">METZ01_LOCUS101410</name>
</gene>
<proteinExistence type="predicted"/>
<sequence length="171" mass="19526">MAKKILNKISLIEKWITFTAFLVLIVVMFADVAIRELSGTGLHWSRQIGVYANLFVVMFGLGVASSDAAHLRPKFADHWLPVSWNPILERFQEGLMCLFCLLFSIVATQVVIETFNDDVQSIVLRIAIWPFQAIIPIAFFMTSIRHLIYTIYPNLRNVISINDDNPLKETQ</sequence>
<feature type="transmembrane region" description="Helical" evidence="8">
    <location>
        <begin position="50"/>
        <end position="70"/>
    </location>
</feature>
<feature type="transmembrane region" description="Helical" evidence="8">
    <location>
        <begin position="12"/>
        <end position="30"/>
    </location>
</feature>
<evidence type="ECO:0000259" key="9">
    <source>
        <dbReference type="Pfam" id="PF04290"/>
    </source>
</evidence>
<evidence type="ECO:0000256" key="1">
    <source>
        <dbReference type="ARBA" id="ARBA00004429"/>
    </source>
</evidence>
<reference evidence="10" key="1">
    <citation type="submission" date="2018-05" db="EMBL/GenBank/DDBJ databases">
        <authorList>
            <person name="Lanie J.A."/>
            <person name="Ng W.-L."/>
            <person name="Kazmierczak K.M."/>
            <person name="Andrzejewski T.M."/>
            <person name="Davidsen T.M."/>
            <person name="Wayne K.J."/>
            <person name="Tettelin H."/>
            <person name="Glass J.I."/>
            <person name="Rusch D."/>
            <person name="Podicherti R."/>
            <person name="Tsui H.-C.T."/>
            <person name="Winkler M.E."/>
        </authorList>
    </citation>
    <scope>NUCLEOTIDE SEQUENCE</scope>
</reference>
<dbReference type="InterPro" id="IPR055348">
    <property type="entry name" value="DctQ"/>
</dbReference>
<name>A0A381W7L4_9ZZZZ</name>
<keyword evidence="4" id="KW-0997">Cell inner membrane</keyword>
<keyword evidence="3" id="KW-1003">Cell membrane</keyword>
<dbReference type="PANTHER" id="PTHR35011">
    <property type="entry name" value="2,3-DIKETO-L-GULONATE TRAP TRANSPORTER SMALL PERMEASE PROTEIN YIAM"/>
    <property type="match status" value="1"/>
</dbReference>
<evidence type="ECO:0000256" key="4">
    <source>
        <dbReference type="ARBA" id="ARBA00022519"/>
    </source>
</evidence>
<dbReference type="PANTHER" id="PTHR35011:SF2">
    <property type="entry name" value="2,3-DIKETO-L-GULONATE TRAP TRANSPORTER SMALL PERMEASE PROTEIN YIAM"/>
    <property type="match status" value="1"/>
</dbReference>
<dbReference type="GO" id="GO:0015740">
    <property type="term" value="P:C4-dicarboxylate transport"/>
    <property type="evidence" value="ECO:0007669"/>
    <property type="project" value="TreeGrafter"/>
</dbReference>
<keyword evidence="7 8" id="KW-0472">Membrane</keyword>
<evidence type="ECO:0000256" key="3">
    <source>
        <dbReference type="ARBA" id="ARBA00022475"/>
    </source>
</evidence>
<evidence type="ECO:0000256" key="7">
    <source>
        <dbReference type="ARBA" id="ARBA00023136"/>
    </source>
</evidence>
<dbReference type="EMBL" id="UINC01010961">
    <property type="protein sequence ID" value="SVA48556.1"/>
    <property type="molecule type" value="Genomic_DNA"/>
</dbReference>
<evidence type="ECO:0000256" key="6">
    <source>
        <dbReference type="ARBA" id="ARBA00022989"/>
    </source>
</evidence>
<dbReference type="InterPro" id="IPR007387">
    <property type="entry name" value="TRAP_DctQ"/>
</dbReference>
<dbReference type="Pfam" id="PF04290">
    <property type="entry name" value="DctQ"/>
    <property type="match status" value="1"/>
</dbReference>
<keyword evidence="5 8" id="KW-0812">Transmembrane</keyword>
<accession>A0A381W7L4</accession>
<comment type="subcellular location">
    <subcellularLocation>
        <location evidence="1">Cell inner membrane</location>
        <topology evidence="1">Multi-pass membrane protein</topology>
    </subcellularLocation>
</comment>
<feature type="domain" description="Tripartite ATP-independent periplasmic transporters DctQ component" evidence="9">
    <location>
        <begin position="24"/>
        <end position="149"/>
    </location>
</feature>
<dbReference type="GO" id="GO:0022857">
    <property type="term" value="F:transmembrane transporter activity"/>
    <property type="evidence" value="ECO:0007669"/>
    <property type="project" value="TreeGrafter"/>
</dbReference>
<keyword evidence="2" id="KW-0813">Transport</keyword>
<organism evidence="10">
    <name type="scientific">marine metagenome</name>
    <dbReference type="NCBI Taxonomy" id="408172"/>
    <lineage>
        <taxon>unclassified sequences</taxon>
        <taxon>metagenomes</taxon>
        <taxon>ecological metagenomes</taxon>
    </lineage>
</organism>
<evidence type="ECO:0000313" key="10">
    <source>
        <dbReference type="EMBL" id="SVA48556.1"/>
    </source>
</evidence>
<evidence type="ECO:0000256" key="5">
    <source>
        <dbReference type="ARBA" id="ARBA00022692"/>
    </source>
</evidence>
<dbReference type="AlphaFoldDB" id="A0A381W7L4"/>
<evidence type="ECO:0000256" key="2">
    <source>
        <dbReference type="ARBA" id="ARBA00022448"/>
    </source>
</evidence>
<feature type="transmembrane region" description="Helical" evidence="8">
    <location>
        <begin position="122"/>
        <end position="141"/>
    </location>
</feature>
<keyword evidence="6 8" id="KW-1133">Transmembrane helix</keyword>
<evidence type="ECO:0000256" key="8">
    <source>
        <dbReference type="SAM" id="Phobius"/>
    </source>
</evidence>
<protein>
    <recommendedName>
        <fullName evidence="9">Tripartite ATP-independent periplasmic transporters DctQ component domain-containing protein</fullName>
    </recommendedName>
</protein>
<dbReference type="GO" id="GO:0005886">
    <property type="term" value="C:plasma membrane"/>
    <property type="evidence" value="ECO:0007669"/>
    <property type="project" value="UniProtKB-SubCell"/>
</dbReference>